<keyword evidence="8 9" id="KW-0119">Carbohydrate metabolism</keyword>
<feature type="site" description="Could play a key role in the communication between the regulatory and the substrate sites" evidence="9">
    <location>
        <position position="63"/>
    </location>
</feature>
<feature type="domain" description="Nucleotidyl transferase" evidence="10">
    <location>
        <begin position="11"/>
        <end position="280"/>
    </location>
</feature>
<dbReference type="GO" id="GO:0008878">
    <property type="term" value="F:glucose-1-phosphate adenylyltransferase activity"/>
    <property type="evidence" value="ECO:0007669"/>
    <property type="project" value="UniProtKB-UniRule"/>
</dbReference>
<accession>A0A927K3B0</accession>
<dbReference type="AlphaFoldDB" id="A0A927K3B0"/>
<dbReference type="Gene3D" id="3.90.550.10">
    <property type="entry name" value="Spore Coat Polysaccharide Biosynthesis Protein SpsA, Chain A"/>
    <property type="match status" value="1"/>
</dbReference>
<dbReference type="CDD" id="cd02508">
    <property type="entry name" value="ADP_Glucose_PP"/>
    <property type="match status" value="1"/>
</dbReference>
<feature type="site" description="Could play a key role in the communication between the regulatory and the substrate sites" evidence="9">
    <location>
        <position position="100"/>
    </location>
</feature>
<dbReference type="InterPro" id="IPR023049">
    <property type="entry name" value="GlgC_bac"/>
</dbReference>
<comment type="pathway">
    <text evidence="9">Glycan biosynthesis; glycogen biosynthesis.</text>
</comment>
<evidence type="ECO:0000256" key="1">
    <source>
        <dbReference type="ARBA" id="ARBA00010443"/>
    </source>
</evidence>
<evidence type="ECO:0000313" key="12">
    <source>
        <dbReference type="EMBL" id="MBD8869802.1"/>
    </source>
</evidence>
<organism evidence="12 13">
    <name type="scientific">Nocardioides donggukensis</name>
    <dbReference type="NCBI Taxonomy" id="2774019"/>
    <lineage>
        <taxon>Bacteria</taxon>
        <taxon>Bacillati</taxon>
        <taxon>Actinomycetota</taxon>
        <taxon>Actinomycetes</taxon>
        <taxon>Propionibacteriales</taxon>
        <taxon>Nocardioidaceae</taxon>
        <taxon>Nocardioides</taxon>
    </lineage>
</organism>
<dbReference type="Pfam" id="PF00483">
    <property type="entry name" value="NTP_transferase"/>
    <property type="match status" value="1"/>
</dbReference>
<dbReference type="InterPro" id="IPR011004">
    <property type="entry name" value="Trimer_LpxA-like_sf"/>
</dbReference>
<comment type="function">
    <text evidence="9">Involved in the biosynthesis of ADP-glucose, a building block required for the elongation reactions to produce glycogen. Catalyzes the reaction between ATP and alpha-D-glucose 1-phosphate (G1P) to produce pyrophosphate and ADP-Glc.</text>
</comment>
<gene>
    <name evidence="9 12" type="primary">glgC</name>
    <name evidence="12" type="ORF">IE331_09220</name>
</gene>
<comment type="catalytic activity">
    <reaction evidence="9">
        <text>alpha-D-glucose 1-phosphate + ATP + H(+) = ADP-alpha-D-glucose + diphosphate</text>
        <dbReference type="Rhea" id="RHEA:12120"/>
        <dbReference type="ChEBI" id="CHEBI:15378"/>
        <dbReference type="ChEBI" id="CHEBI:30616"/>
        <dbReference type="ChEBI" id="CHEBI:33019"/>
        <dbReference type="ChEBI" id="CHEBI:57498"/>
        <dbReference type="ChEBI" id="CHEBI:58601"/>
        <dbReference type="EC" id="2.7.7.27"/>
    </reaction>
</comment>
<keyword evidence="6 9" id="KW-0067">ATP-binding</keyword>
<sequence>MSPAARKKVLTIVLAGGEGKRLMPLTADRAKPAVPFGGTYRLIDYALSNVVNSGYLKVVVLTQYKSHSLDRHITTTWRMSTLLGNYVTPVPAQQRVGKRWYLGSADAIFQSLNLLNDERPDIVVVVGADHVYRMDFAQMVEAHVESGRGATVAAIRQPIGLADQFGVIDVDPDDPSRIRAFLEKPTDPVGLPDSPHEVLASMGNYVFDAVALREAVTADAEREGSRHDMGGDIMPSFVARGDAGVYDFKDNEVAGSIDRDRDYWRDVGTMRSYYDAHMDLVSPLPTFNLYNSAWPIYTDYGPNPPAKLVEGEGGRQPVVHNSILSPGVVVSGGSLSNSVLSPGVWVKSGAEVTGSVLLSGVRVCEGAVVRNAILDKYVEVPPGVQIGVDPEADRAAGYVVEDGITVLSKNQGVAGA</sequence>
<evidence type="ECO:0000259" key="10">
    <source>
        <dbReference type="Pfam" id="PF00483"/>
    </source>
</evidence>
<dbReference type="SUPFAM" id="SSF51161">
    <property type="entry name" value="Trimeric LpxA-like enzymes"/>
    <property type="match status" value="1"/>
</dbReference>
<dbReference type="EMBL" id="JACYXZ010000002">
    <property type="protein sequence ID" value="MBD8869802.1"/>
    <property type="molecule type" value="Genomic_DNA"/>
</dbReference>
<proteinExistence type="inferred from homology"/>
<feature type="binding site" evidence="9">
    <location>
        <begin position="183"/>
        <end position="184"/>
    </location>
    <ligand>
        <name>alpha-D-glucose 1-phosphate</name>
        <dbReference type="ChEBI" id="CHEBI:58601"/>
    </ligand>
</feature>
<dbReference type="InterPro" id="IPR056818">
    <property type="entry name" value="GlmU/GlgC-like_hexapep"/>
</dbReference>
<evidence type="ECO:0000256" key="9">
    <source>
        <dbReference type="HAMAP-Rule" id="MF_00624"/>
    </source>
</evidence>
<dbReference type="PANTHER" id="PTHR43523:SF2">
    <property type="entry name" value="GLUCOSE-1-PHOSPHATE ADENYLYLTRANSFERASE"/>
    <property type="match status" value="1"/>
</dbReference>
<evidence type="ECO:0000256" key="6">
    <source>
        <dbReference type="ARBA" id="ARBA00022840"/>
    </source>
</evidence>
<dbReference type="PANTHER" id="PTHR43523">
    <property type="entry name" value="GLUCOSE-1-PHOSPHATE ADENYLYLTRANSFERASE-RELATED"/>
    <property type="match status" value="1"/>
</dbReference>
<reference evidence="12" key="1">
    <citation type="submission" date="2020-09" db="EMBL/GenBank/DDBJ databases">
        <title>Nocardioides sp. strain MJB4 16S ribosomal RNA gene Genome sequencing and assembly.</title>
        <authorList>
            <person name="Kim I."/>
        </authorList>
    </citation>
    <scope>NUCLEOTIDE SEQUENCE</scope>
    <source>
        <strain evidence="12">MJB4</strain>
    </source>
</reference>
<evidence type="ECO:0000256" key="2">
    <source>
        <dbReference type="ARBA" id="ARBA00022600"/>
    </source>
</evidence>
<evidence type="ECO:0000256" key="7">
    <source>
        <dbReference type="ARBA" id="ARBA00023056"/>
    </source>
</evidence>
<keyword evidence="3 9" id="KW-0808">Transferase</keyword>
<evidence type="ECO:0000256" key="5">
    <source>
        <dbReference type="ARBA" id="ARBA00022741"/>
    </source>
</evidence>
<dbReference type="GO" id="GO:0005978">
    <property type="term" value="P:glycogen biosynthetic process"/>
    <property type="evidence" value="ECO:0007669"/>
    <property type="project" value="UniProtKB-UniRule"/>
</dbReference>
<dbReference type="PROSITE" id="PS00809">
    <property type="entry name" value="ADP_GLC_PYROPHOSPH_2"/>
    <property type="match status" value="1"/>
</dbReference>
<evidence type="ECO:0000259" key="11">
    <source>
        <dbReference type="Pfam" id="PF24894"/>
    </source>
</evidence>
<dbReference type="InterPro" id="IPR011831">
    <property type="entry name" value="ADP-Glc_PPase"/>
</dbReference>
<keyword evidence="4 9" id="KW-0548">Nucleotidyltransferase</keyword>
<name>A0A927K3B0_9ACTN</name>
<keyword evidence="2 9" id="KW-0321">Glycogen metabolism</keyword>
<dbReference type="Gene3D" id="2.160.10.10">
    <property type="entry name" value="Hexapeptide repeat proteins"/>
    <property type="match status" value="1"/>
</dbReference>
<feature type="binding site" evidence="9">
    <location>
        <position position="201"/>
    </location>
    <ligand>
        <name>alpha-D-glucose 1-phosphate</name>
        <dbReference type="ChEBI" id="CHEBI:58601"/>
    </ligand>
</feature>
<dbReference type="InterPro" id="IPR005835">
    <property type="entry name" value="NTP_transferase_dom"/>
</dbReference>
<dbReference type="PROSITE" id="PS00808">
    <property type="entry name" value="ADP_GLC_PYROPHOSPH_1"/>
    <property type="match status" value="1"/>
</dbReference>
<dbReference type="InterPro" id="IPR029044">
    <property type="entry name" value="Nucleotide-diphossugar_trans"/>
</dbReference>
<dbReference type="HAMAP" id="MF_00624">
    <property type="entry name" value="GlgC"/>
    <property type="match status" value="1"/>
</dbReference>
<comment type="subunit">
    <text evidence="9">Homotetramer.</text>
</comment>
<evidence type="ECO:0000313" key="13">
    <source>
        <dbReference type="Proteomes" id="UP000616839"/>
    </source>
</evidence>
<evidence type="ECO:0000256" key="8">
    <source>
        <dbReference type="ARBA" id="ARBA00023277"/>
    </source>
</evidence>
<feature type="binding site" evidence="9">
    <location>
        <position position="166"/>
    </location>
    <ligand>
        <name>alpha-D-glucose 1-phosphate</name>
        <dbReference type="ChEBI" id="CHEBI:58601"/>
    </ligand>
</feature>
<keyword evidence="5 9" id="KW-0547">Nucleotide-binding</keyword>
<evidence type="ECO:0000256" key="4">
    <source>
        <dbReference type="ARBA" id="ARBA00022695"/>
    </source>
</evidence>
<feature type="domain" description="Glucose-1-phosphate adenylyltransferase/Bifunctional protein GlmU-like C-terminal hexapeptide" evidence="11">
    <location>
        <begin position="304"/>
        <end position="406"/>
    </location>
</feature>
<dbReference type="GO" id="GO:0005524">
    <property type="term" value="F:ATP binding"/>
    <property type="evidence" value="ECO:0007669"/>
    <property type="project" value="UniProtKB-KW"/>
</dbReference>
<dbReference type="NCBIfam" id="TIGR02091">
    <property type="entry name" value="glgC"/>
    <property type="match status" value="1"/>
</dbReference>
<dbReference type="NCBIfam" id="NF002023">
    <property type="entry name" value="PRK00844.1"/>
    <property type="match status" value="1"/>
</dbReference>
<dbReference type="RefSeq" id="WP_192142726.1">
    <property type="nucleotide sequence ID" value="NZ_JACYXZ010000002.1"/>
</dbReference>
<keyword evidence="13" id="KW-1185">Reference proteome</keyword>
<dbReference type="InterPro" id="IPR005836">
    <property type="entry name" value="ADP_Glu_pyroP_CS"/>
</dbReference>
<protein>
    <recommendedName>
        <fullName evidence="9">Glucose-1-phosphate adenylyltransferase</fullName>
        <ecNumber evidence="9">2.7.7.27</ecNumber>
    </recommendedName>
    <alternativeName>
        <fullName evidence="9">ADP-glucose pyrophosphorylase</fullName>
        <shortName evidence="9">ADPGlc PPase</shortName>
    </alternativeName>
    <alternativeName>
        <fullName evidence="9">ADP-glucose synthase</fullName>
    </alternativeName>
</protein>
<dbReference type="Proteomes" id="UP000616839">
    <property type="component" value="Unassembled WGS sequence"/>
</dbReference>
<comment type="caution">
    <text evidence="12">The sequence shown here is derived from an EMBL/GenBank/DDBJ whole genome shotgun (WGS) entry which is preliminary data.</text>
</comment>
<feature type="binding site" evidence="9">
    <location>
        <position position="101"/>
    </location>
    <ligand>
        <name>alpha-D-glucose 1-phosphate</name>
        <dbReference type="ChEBI" id="CHEBI:58601"/>
    </ligand>
</feature>
<dbReference type="EC" id="2.7.7.27" evidence="9"/>
<dbReference type="CDD" id="cd04651">
    <property type="entry name" value="LbH_G1P_AT_C"/>
    <property type="match status" value="1"/>
</dbReference>
<comment type="similarity">
    <text evidence="1 9">Belongs to the bacterial/plant glucose-1-phosphate adenylyltransferase family.</text>
</comment>
<evidence type="ECO:0000256" key="3">
    <source>
        <dbReference type="ARBA" id="ARBA00022679"/>
    </source>
</evidence>
<keyword evidence="7 9" id="KW-0320">Glycogen biosynthesis</keyword>
<dbReference type="Pfam" id="PF24894">
    <property type="entry name" value="Hexapep_GlmU"/>
    <property type="match status" value="1"/>
</dbReference>
<dbReference type="SUPFAM" id="SSF53448">
    <property type="entry name" value="Nucleotide-diphospho-sugar transferases"/>
    <property type="match status" value="1"/>
</dbReference>